<evidence type="ECO:0000313" key="3">
    <source>
        <dbReference type="Proteomes" id="UP001148786"/>
    </source>
</evidence>
<feature type="compositionally biased region" description="Basic and acidic residues" evidence="1">
    <location>
        <begin position="76"/>
        <end position="90"/>
    </location>
</feature>
<gene>
    <name evidence="2" type="ORF">NLJ89_g5516</name>
</gene>
<evidence type="ECO:0000256" key="1">
    <source>
        <dbReference type="SAM" id="MobiDB-lite"/>
    </source>
</evidence>
<feature type="region of interest" description="Disordered" evidence="1">
    <location>
        <begin position="76"/>
        <end position="104"/>
    </location>
</feature>
<dbReference type="AlphaFoldDB" id="A0A9W8MX76"/>
<organism evidence="2 3">
    <name type="scientific">Agrocybe chaxingu</name>
    <dbReference type="NCBI Taxonomy" id="84603"/>
    <lineage>
        <taxon>Eukaryota</taxon>
        <taxon>Fungi</taxon>
        <taxon>Dikarya</taxon>
        <taxon>Basidiomycota</taxon>
        <taxon>Agaricomycotina</taxon>
        <taxon>Agaricomycetes</taxon>
        <taxon>Agaricomycetidae</taxon>
        <taxon>Agaricales</taxon>
        <taxon>Agaricineae</taxon>
        <taxon>Strophariaceae</taxon>
        <taxon>Agrocybe</taxon>
    </lineage>
</organism>
<accession>A0A9W8MX76</accession>
<reference evidence="2" key="1">
    <citation type="submission" date="2022-07" db="EMBL/GenBank/DDBJ databases">
        <title>Genome Sequence of Agrocybe chaxingu.</title>
        <authorList>
            <person name="Buettner E."/>
        </authorList>
    </citation>
    <scope>NUCLEOTIDE SEQUENCE</scope>
    <source>
        <strain evidence="2">MP-N11</strain>
    </source>
</reference>
<protein>
    <submittedName>
        <fullName evidence="2">Uncharacterized protein</fullName>
    </submittedName>
</protein>
<keyword evidence="3" id="KW-1185">Reference proteome</keyword>
<feature type="compositionally biased region" description="Low complexity" evidence="1">
    <location>
        <begin position="213"/>
        <end position="222"/>
    </location>
</feature>
<comment type="caution">
    <text evidence="2">The sequence shown here is derived from an EMBL/GenBank/DDBJ whole genome shotgun (WGS) entry which is preliminary data.</text>
</comment>
<dbReference type="EMBL" id="JANKHO010000523">
    <property type="protein sequence ID" value="KAJ3508884.1"/>
    <property type="molecule type" value="Genomic_DNA"/>
</dbReference>
<dbReference type="OrthoDB" id="3262547at2759"/>
<sequence length="504" mass="55306">MASLSDQIDAFTRNTRAVNSTASQIAHSVSHPDVVPGLFTRAVLDASLGDLIRDIDTSELGLFTLVSAPARKNYDKDSRLTQDPEIKRTEFTGATPLKRRQSRREDREIEPEVYIYAALKYIGQYEPIRPMPRAYDQIVAILERVKSVRERIASLNVTLKQTVVVDDGASVKTRVEQEERRIQDLQARIAELSKKKGSAVRPEKLKAARPKVKQQPTKQQTPDASPASSREENRWTTPGEPSRVLRFTDNLLDEEVNLGDVSTTSFGSPLANLKPTRLFADPAFLSDDKTIAQSSNFDDDSGPYDASEIQEEKVEEVEKSSTHSLEADVGESSILTPRNIPLKGAQNTEPPLKSAGVPVARPRKLKVNAEVERIVSKIWSTISDVIASPKESMSVSETINYLQQLAAQSPQPESPVASSTSSLVGDGPPTFQQVMTAQLLTMLLSTPSHSMSLSQVKENLAARAKSTGAGVTASSTTRVIYGCVGKRLVKIDRGGREQIVKFDI</sequence>
<evidence type="ECO:0000313" key="2">
    <source>
        <dbReference type="EMBL" id="KAJ3508884.1"/>
    </source>
</evidence>
<feature type="region of interest" description="Disordered" evidence="1">
    <location>
        <begin position="193"/>
        <end position="243"/>
    </location>
</feature>
<proteinExistence type="predicted"/>
<name>A0A9W8MX76_9AGAR</name>
<dbReference type="Proteomes" id="UP001148786">
    <property type="component" value="Unassembled WGS sequence"/>
</dbReference>